<sequence>MKKWGVILLTAVLVALILSPFASTHPDGLERVAENLAFAEKGSSPVAWFSPMPDYVVRGISDGKISTAMAGVIGTFITFIVVFGVMKALSPGRR</sequence>
<dbReference type="Proteomes" id="UP000280960">
    <property type="component" value="Chromosome"/>
</dbReference>
<feature type="transmembrane region" description="Helical" evidence="6">
    <location>
        <begin position="65"/>
        <end position="86"/>
    </location>
</feature>
<organism evidence="8 9">
    <name type="scientific">Biomaibacter acetigenes</name>
    <dbReference type="NCBI Taxonomy" id="2316383"/>
    <lineage>
        <taxon>Bacteria</taxon>
        <taxon>Bacillati</taxon>
        <taxon>Bacillota</taxon>
        <taxon>Clostridia</taxon>
        <taxon>Thermosediminibacterales</taxon>
        <taxon>Tepidanaerobacteraceae</taxon>
        <taxon>Biomaibacter</taxon>
    </lineage>
</organism>
<evidence type="ECO:0000256" key="6">
    <source>
        <dbReference type="SAM" id="Phobius"/>
    </source>
</evidence>
<proteinExistence type="predicted"/>
<dbReference type="EMBL" id="CP033169">
    <property type="protein sequence ID" value="AYO31302.1"/>
    <property type="molecule type" value="Genomic_DNA"/>
</dbReference>
<keyword evidence="2" id="KW-1003">Cell membrane</keyword>
<dbReference type="RefSeq" id="WP_120768731.1">
    <property type="nucleotide sequence ID" value="NZ_CP033169.1"/>
</dbReference>
<evidence type="ECO:0000256" key="2">
    <source>
        <dbReference type="ARBA" id="ARBA00022475"/>
    </source>
</evidence>
<dbReference type="KEGG" id="bacg:D2962_12440"/>
<name>A0A3G2R760_9FIRM</name>
<evidence type="ECO:0000313" key="9">
    <source>
        <dbReference type="Proteomes" id="UP000280960"/>
    </source>
</evidence>
<gene>
    <name evidence="8" type="ORF">D2962_12440</name>
</gene>
<dbReference type="GO" id="GO:0005886">
    <property type="term" value="C:plasma membrane"/>
    <property type="evidence" value="ECO:0007669"/>
    <property type="project" value="UniProtKB-SubCell"/>
</dbReference>
<keyword evidence="3 6" id="KW-0812">Transmembrane</keyword>
<evidence type="ECO:0000256" key="3">
    <source>
        <dbReference type="ARBA" id="ARBA00022692"/>
    </source>
</evidence>
<feature type="domain" description="PDGLE" evidence="7">
    <location>
        <begin position="3"/>
        <end position="89"/>
    </location>
</feature>
<dbReference type="Pfam" id="PF13190">
    <property type="entry name" value="PDGLE"/>
    <property type="match status" value="1"/>
</dbReference>
<evidence type="ECO:0000256" key="4">
    <source>
        <dbReference type="ARBA" id="ARBA00022989"/>
    </source>
</evidence>
<keyword evidence="4 6" id="KW-1133">Transmembrane helix</keyword>
<evidence type="ECO:0000256" key="1">
    <source>
        <dbReference type="ARBA" id="ARBA00004236"/>
    </source>
</evidence>
<protein>
    <recommendedName>
        <fullName evidence="7">PDGLE domain-containing protein</fullName>
    </recommendedName>
</protein>
<keyword evidence="5 6" id="KW-0472">Membrane</keyword>
<evidence type="ECO:0000313" key="8">
    <source>
        <dbReference type="EMBL" id="AYO31302.1"/>
    </source>
</evidence>
<dbReference type="AlphaFoldDB" id="A0A3G2R760"/>
<dbReference type="InterPro" id="IPR025937">
    <property type="entry name" value="PDGLE_dom"/>
</dbReference>
<evidence type="ECO:0000259" key="7">
    <source>
        <dbReference type="Pfam" id="PF13190"/>
    </source>
</evidence>
<reference evidence="8 9" key="1">
    <citation type="submission" date="2018-10" db="EMBL/GenBank/DDBJ databases">
        <authorList>
            <person name="Zhang X."/>
        </authorList>
    </citation>
    <scope>NUCLEOTIDE SEQUENCE [LARGE SCALE GENOMIC DNA]</scope>
    <source>
        <strain evidence="8 9">SK-G1</strain>
    </source>
</reference>
<evidence type="ECO:0000256" key="5">
    <source>
        <dbReference type="ARBA" id="ARBA00023136"/>
    </source>
</evidence>
<comment type="subcellular location">
    <subcellularLocation>
        <location evidence="1">Cell membrane</location>
    </subcellularLocation>
</comment>
<keyword evidence="9" id="KW-1185">Reference proteome</keyword>
<accession>A0A3G2R760</accession>